<evidence type="ECO:0000256" key="1">
    <source>
        <dbReference type="ARBA" id="ARBA00009986"/>
    </source>
</evidence>
<dbReference type="CDD" id="cd07138">
    <property type="entry name" value="ALDH_CddD_SSP0762"/>
    <property type="match status" value="1"/>
</dbReference>
<evidence type="ECO:0000256" key="8">
    <source>
        <dbReference type="SAM" id="Coils"/>
    </source>
</evidence>
<comment type="similarity">
    <text evidence="1 4 7">Belongs to the aldehyde dehydrogenase family.</text>
</comment>
<organism evidence="10 11">
    <name type="scientific">Peribacillus simplex</name>
    <dbReference type="NCBI Taxonomy" id="1478"/>
    <lineage>
        <taxon>Bacteria</taxon>
        <taxon>Bacillati</taxon>
        <taxon>Bacillota</taxon>
        <taxon>Bacilli</taxon>
        <taxon>Bacillales</taxon>
        <taxon>Bacillaceae</taxon>
        <taxon>Peribacillus</taxon>
    </lineage>
</organism>
<dbReference type="InterPro" id="IPR029510">
    <property type="entry name" value="Ald_DH_CS_GLU"/>
</dbReference>
<keyword evidence="8" id="KW-0175">Coiled coil</keyword>
<evidence type="ECO:0000259" key="9">
    <source>
        <dbReference type="Pfam" id="PF00171"/>
    </source>
</evidence>
<protein>
    <recommendedName>
        <fullName evidence="4">Aldehyde dehydrogenase</fullName>
    </recommendedName>
</protein>
<accession>A0A125QSR1</accession>
<evidence type="ECO:0000256" key="6">
    <source>
        <dbReference type="PROSITE-ProRule" id="PRU10007"/>
    </source>
</evidence>
<dbReference type="PROSITE" id="PS00070">
    <property type="entry name" value="ALDEHYDE_DEHYDR_CYS"/>
    <property type="match status" value="1"/>
</dbReference>
<dbReference type="Pfam" id="PF00171">
    <property type="entry name" value="Aldedh"/>
    <property type="match status" value="1"/>
</dbReference>
<comment type="caution">
    <text evidence="10">The sequence shown here is derived from an EMBL/GenBank/DDBJ whole genome shotgun (WGS) entry which is preliminary data.</text>
</comment>
<dbReference type="RefSeq" id="WP_061140501.1">
    <property type="nucleotide sequence ID" value="NZ_LNNH01000004.1"/>
</dbReference>
<evidence type="ECO:0000256" key="4">
    <source>
        <dbReference type="PIRNR" id="PIRNR036492"/>
    </source>
</evidence>
<dbReference type="EMBL" id="LNNH01000004">
    <property type="protein sequence ID" value="KWW22456.1"/>
    <property type="molecule type" value="Genomic_DNA"/>
</dbReference>
<evidence type="ECO:0000256" key="5">
    <source>
        <dbReference type="PIRSR" id="PIRSR036492-1"/>
    </source>
</evidence>
<dbReference type="FunFam" id="3.40.309.10:FF:000012">
    <property type="entry name" value="Betaine aldehyde dehydrogenase"/>
    <property type="match status" value="1"/>
</dbReference>
<dbReference type="GO" id="GO:0006081">
    <property type="term" value="P:aldehyde metabolic process"/>
    <property type="evidence" value="ECO:0007669"/>
    <property type="project" value="InterPro"/>
</dbReference>
<evidence type="ECO:0000313" key="11">
    <source>
        <dbReference type="Proteomes" id="UP000064189"/>
    </source>
</evidence>
<dbReference type="Proteomes" id="UP000064189">
    <property type="component" value="Unassembled WGS sequence"/>
</dbReference>
<feature type="active site" evidence="5 6">
    <location>
        <position position="245"/>
    </location>
</feature>
<evidence type="ECO:0000256" key="3">
    <source>
        <dbReference type="ARBA" id="ARBA00049194"/>
    </source>
</evidence>
<feature type="active site" evidence="5">
    <location>
        <position position="279"/>
    </location>
</feature>
<evidence type="ECO:0000256" key="7">
    <source>
        <dbReference type="RuleBase" id="RU003345"/>
    </source>
</evidence>
<dbReference type="PROSITE" id="PS00687">
    <property type="entry name" value="ALDEHYDE_DEHYDR_GLU"/>
    <property type="match status" value="1"/>
</dbReference>
<dbReference type="Gene3D" id="3.40.605.10">
    <property type="entry name" value="Aldehyde Dehydrogenase, Chain A, domain 1"/>
    <property type="match status" value="1"/>
</dbReference>
<dbReference type="GO" id="GO:0004029">
    <property type="term" value="F:aldehyde dehydrogenase (NAD+) activity"/>
    <property type="evidence" value="ECO:0007669"/>
    <property type="project" value="UniProtKB-EC"/>
</dbReference>
<feature type="domain" description="Aldehyde dehydrogenase" evidence="9">
    <location>
        <begin position="13"/>
        <end position="470"/>
    </location>
</feature>
<comment type="catalytic activity">
    <reaction evidence="3">
        <text>an aldehyde + NAD(+) + H2O = a carboxylate + NADH + 2 H(+)</text>
        <dbReference type="Rhea" id="RHEA:16185"/>
        <dbReference type="ChEBI" id="CHEBI:15377"/>
        <dbReference type="ChEBI" id="CHEBI:15378"/>
        <dbReference type="ChEBI" id="CHEBI:17478"/>
        <dbReference type="ChEBI" id="CHEBI:29067"/>
        <dbReference type="ChEBI" id="CHEBI:57540"/>
        <dbReference type="ChEBI" id="CHEBI:57945"/>
        <dbReference type="EC" id="1.2.1.3"/>
    </reaction>
</comment>
<proteinExistence type="inferred from homology"/>
<dbReference type="InterPro" id="IPR015590">
    <property type="entry name" value="Aldehyde_DH_dom"/>
</dbReference>
<dbReference type="Gene3D" id="3.40.309.10">
    <property type="entry name" value="Aldehyde Dehydrogenase, Chain A, domain 2"/>
    <property type="match status" value="1"/>
</dbReference>
<dbReference type="AlphaFoldDB" id="A0A125QSR1"/>
<gene>
    <name evidence="10" type="ORF">AS888_12360</name>
</gene>
<dbReference type="PIRSF" id="PIRSF036492">
    <property type="entry name" value="ALDH"/>
    <property type="match status" value="1"/>
</dbReference>
<sequence>MRNYTQQYINGEWVDSTGSETIDVINPATEEVIGKIISGTKEDVDRAVEAARAAFPAFSRMSREERIKLLENIAKEYENRKDDLVSVMTEELGSPVTRSEQVQYEMGLQHFKKAAENLKTFEFTEQRGDTLIQKEAIGVAGLITPWNFPANQVCTKLASAFAAGSTVVLKPAALTPLTAIILAEIFESAGMPKGAFNLVNGSGSTIGEAISSHPGIDFVSFTGSGSVGSKIMENAAQDIKKVSLELGGKSPLVILKDANVKEAARTAVLNVAMNTGQVCTAATRTIIPKSMHDEFIKAIKEVLPEFPVGDPQDKATFMGPQVSEGQWKTVQSYIEKGKDEGAVLVAGGTGKPEGLDKGYFTKITVFTDVKSDMTIAKEEIFGPVMSILTYETIDEAIEIANDTIYGLAGYVFGEDAAELRKVASNIRAGQITVNNAKIDYSAPFGGFKQSGIGREWGDYGMEEFLEPKAILGMPS</sequence>
<name>A0A125QSR1_9BACI</name>
<reference evidence="10 11" key="1">
    <citation type="submission" date="2015-11" db="EMBL/GenBank/DDBJ databases">
        <title>Genome Sequence of Bacillus simplex strain VanAntwerpen2.</title>
        <authorList>
            <person name="Couger M.B."/>
        </authorList>
    </citation>
    <scope>NUCLEOTIDE SEQUENCE [LARGE SCALE GENOMIC DNA]</scope>
    <source>
        <strain evidence="10 11">VanAntwerpen02</strain>
    </source>
</reference>
<feature type="coiled-coil region" evidence="8">
    <location>
        <begin position="60"/>
        <end position="87"/>
    </location>
</feature>
<dbReference type="InterPro" id="IPR016163">
    <property type="entry name" value="Ald_DH_C"/>
</dbReference>
<evidence type="ECO:0000256" key="2">
    <source>
        <dbReference type="ARBA" id="ARBA00023002"/>
    </source>
</evidence>
<dbReference type="InterPro" id="IPR016162">
    <property type="entry name" value="Ald_DH_N"/>
</dbReference>
<dbReference type="SUPFAM" id="SSF53720">
    <property type="entry name" value="ALDH-like"/>
    <property type="match status" value="1"/>
</dbReference>
<dbReference type="FunFam" id="3.40.605.10:FF:000007">
    <property type="entry name" value="NAD/NADP-dependent betaine aldehyde dehydrogenase"/>
    <property type="match status" value="1"/>
</dbReference>
<evidence type="ECO:0000313" key="10">
    <source>
        <dbReference type="EMBL" id="KWW22456.1"/>
    </source>
</evidence>
<dbReference type="InterPro" id="IPR016160">
    <property type="entry name" value="Ald_DH_CS_CYS"/>
</dbReference>
<dbReference type="InterPro" id="IPR016161">
    <property type="entry name" value="Ald_DH/histidinol_DH"/>
</dbReference>
<dbReference type="InterPro" id="IPR012394">
    <property type="entry name" value="Aldehyde_DH_NAD(P)"/>
</dbReference>
<dbReference type="PANTHER" id="PTHR42804">
    <property type="entry name" value="ALDEHYDE DEHYDROGENASE"/>
    <property type="match status" value="1"/>
</dbReference>
<dbReference type="PANTHER" id="PTHR42804:SF1">
    <property type="entry name" value="ALDEHYDE DEHYDROGENASE-RELATED"/>
    <property type="match status" value="1"/>
</dbReference>
<keyword evidence="11" id="KW-1185">Reference proteome</keyword>
<keyword evidence="2 4" id="KW-0560">Oxidoreductase</keyword>